<proteinExistence type="predicted"/>
<feature type="compositionally biased region" description="Polar residues" evidence="1">
    <location>
        <begin position="125"/>
        <end position="157"/>
    </location>
</feature>
<comment type="caution">
    <text evidence="2">The sequence shown here is derived from an EMBL/GenBank/DDBJ whole genome shotgun (WGS) entry which is preliminary data.</text>
</comment>
<protein>
    <submittedName>
        <fullName evidence="2">Uncharacterized protein</fullName>
    </submittedName>
</protein>
<dbReference type="EMBL" id="MU865031">
    <property type="protein sequence ID" value="KAK4459656.1"/>
    <property type="molecule type" value="Genomic_DNA"/>
</dbReference>
<feature type="compositionally biased region" description="Polar residues" evidence="1">
    <location>
        <begin position="103"/>
        <end position="118"/>
    </location>
</feature>
<feature type="compositionally biased region" description="Basic and acidic residues" evidence="1">
    <location>
        <begin position="158"/>
        <end position="172"/>
    </location>
</feature>
<feature type="compositionally biased region" description="Basic and acidic residues" evidence="1">
    <location>
        <begin position="287"/>
        <end position="301"/>
    </location>
</feature>
<gene>
    <name evidence="2" type="ORF">QBC42DRAFT_274010</name>
</gene>
<feature type="compositionally biased region" description="Basic and acidic residues" evidence="1">
    <location>
        <begin position="209"/>
        <end position="226"/>
    </location>
</feature>
<dbReference type="Proteomes" id="UP001321749">
    <property type="component" value="Unassembled WGS sequence"/>
</dbReference>
<feature type="region of interest" description="Disordered" evidence="1">
    <location>
        <begin position="18"/>
        <end position="308"/>
    </location>
</feature>
<reference evidence="2" key="1">
    <citation type="journal article" date="2023" name="Mol. Phylogenet. Evol.">
        <title>Genome-scale phylogeny and comparative genomics of the fungal order Sordariales.</title>
        <authorList>
            <person name="Hensen N."/>
            <person name="Bonometti L."/>
            <person name="Westerberg I."/>
            <person name="Brannstrom I.O."/>
            <person name="Guillou S."/>
            <person name="Cros-Aarteil S."/>
            <person name="Calhoun S."/>
            <person name="Haridas S."/>
            <person name="Kuo A."/>
            <person name="Mondo S."/>
            <person name="Pangilinan J."/>
            <person name="Riley R."/>
            <person name="LaButti K."/>
            <person name="Andreopoulos B."/>
            <person name="Lipzen A."/>
            <person name="Chen C."/>
            <person name="Yan M."/>
            <person name="Daum C."/>
            <person name="Ng V."/>
            <person name="Clum A."/>
            <person name="Steindorff A."/>
            <person name="Ohm R.A."/>
            <person name="Martin F."/>
            <person name="Silar P."/>
            <person name="Natvig D.O."/>
            <person name="Lalanne C."/>
            <person name="Gautier V."/>
            <person name="Ament-Velasquez S.L."/>
            <person name="Kruys A."/>
            <person name="Hutchinson M.I."/>
            <person name="Powell A.J."/>
            <person name="Barry K."/>
            <person name="Miller A.N."/>
            <person name="Grigoriev I.V."/>
            <person name="Debuchy R."/>
            <person name="Gladieux P."/>
            <person name="Hiltunen Thoren M."/>
            <person name="Johannesson H."/>
        </authorList>
    </citation>
    <scope>NUCLEOTIDE SEQUENCE</scope>
    <source>
        <strain evidence="2">PSN324</strain>
    </source>
</reference>
<name>A0AAV9HFK1_9PEZI</name>
<evidence type="ECO:0000256" key="1">
    <source>
        <dbReference type="SAM" id="MobiDB-lite"/>
    </source>
</evidence>
<accession>A0AAV9HFK1</accession>
<dbReference type="AlphaFoldDB" id="A0AAV9HFK1"/>
<organism evidence="2 3">
    <name type="scientific">Cladorrhinum samala</name>
    <dbReference type="NCBI Taxonomy" id="585594"/>
    <lineage>
        <taxon>Eukaryota</taxon>
        <taxon>Fungi</taxon>
        <taxon>Dikarya</taxon>
        <taxon>Ascomycota</taxon>
        <taxon>Pezizomycotina</taxon>
        <taxon>Sordariomycetes</taxon>
        <taxon>Sordariomycetidae</taxon>
        <taxon>Sordariales</taxon>
        <taxon>Podosporaceae</taxon>
        <taxon>Cladorrhinum</taxon>
    </lineage>
</organism>
<reference evidence="2" key="2">
    <citation type="submission" date="2023-06" db="EMBL/GenBank/DDBJ databases">
        <authorList>
            <consortium name="Lawrence Berkeley National Laboratory"/>
            <person name="Mondo S.J."/>
            <person name="Hensen N."/>
            <person name="Bonometti L."/>
            <person name="Westerberg I."/>
            <person name="Brannstrom I.O."/>
            <person name="Guillou S."/>
            <person name="Cros-Aarteil S."/>
            <person name="Calhoun S."/>
            <person name="Haridas S."/>
            <person name="Kuo A."/>
            <person name="Pangilinan J."/>
            <person name="Riley R."/>
            <person name="Labutti K."/>
            <person name="Andreopoulos B."/>
            <person name="Lipzen A."/>
            <person name="Chen C."/>
            <person name="Yanf M."/>
            <person name="Daum C."/>
            <person name="Ng V."/>
            <person name="Clum A."/>
            <person name="Steindorff A."/>
            <person name="Ohm R."/>
            <person name="Martin F."/>
            <person name="Silar P."/>
            <person name="Natvig D."/>
            <person name="Lalanne C."/>
            <person name="Gautier V."/>
            <person name="Ament-Velasquez S.L."/>
            <person name="Kruys A."/>
            <person name="Hutchinson M.I."/>
            <person name="Powell A.J."/>
            <person name="Barry K."/>
            <person name="Miller A.N."/>
            <person name="Grigoriev I.V."/>
            <person name="Debuchy R."/>
            <person name="Gladieux P."/>
            <person name="Thoren M.H."/>
            <person name="Johannesson H."/>
        </authorList>
    </citation>
    <scope>NUCLEOTIDE SEQUENCE</scope>
    <source>
        <strain evidence="2">PSN324</strain>
    </source>
</reference>
<keyword evidence="3" id="KW-1185">Reference proteome</keyword>
<evidence type="ECO:0000313" key="3">
    <source>
        <dbReference type="Proteomes" id="UP001321749"/>
    </source>
</evidence>
<feature type="compositionally biased region" description="Polar residues" evidence="1">
    <location>
        <begin position="49"/>
        <end position="61"/>
    </location>
</feature>
<sequence>METISHYANVATHAATKAIWGEQPNHQEPVNGRMGNVAAGQPYDAGNIESASTALKTTTPNPDLDQPEVSHVESPATAKDSRKDFNENANPAAQRVALPTPTPSEQTVQRPPPATSASHPEDTATSKSGPESDNNPSATIPSSDLPQDSTKSQNDTRSPSHVDNTDNKKEPDALDANNNPVNIDGPGPKPLEVLAKERGGDAGVVTQPSDKEAEGGHGNEAKKTTESDGTGELYVKSNGLAADGGDFDASKPGAGREADRLLEEKGIHHTEGKRAEAAGEKKHHHLFGKDREGGGLKEKIKAKLHRGN</sequence>
<evidence type="ECO:0000313" key="2">
    <source>
        <dbReference type="EMBL" id="KAK4459656.1"/>
    </source>
</evidence>
<feature type="compositionally biased region" description="Basic and acidic residues" evidence="1">
    <location>
        <begin position="254"/>
        <end position="280"/>
    </location>
</feature>